<dbReference type="Proteomes" id="UP000478052">
    <property type="component" value="Unassembled WGS sequence"/>
</dbReference>
<proteinExistence type="predicted"/>
<evidence type="ECO:0000313" key="2">
    <source>
        <dbReference type="Proteomes" id="UP000478052"/>
    </source>
</evidence>
<name>A0A6G0YYV0_APHCR</name>
<dbReference type="AlphaFoldDB" id="A0A6G0YYV0"/>
<protein>
    <submittedName>
        <fullName evidence="1">Uncharacterized protein</fullName>
    </submittedName>
</protein>
<dbReference type="OrthoDB" id="6763940at2759"/>
<keyword evidence="2" id="KW-1185">Reference proteome</keyword>
<dbReference type="EMBL" id="VUJU01001953">
    <property type="protein sequence ID" value="KAF0763152.1"/>
    <property type="molecule type" value="Genomic_DNA"/>
</dbReference>
<comment type="caution">
    <text evidence="1">The sequence shown here is derived from an EMBL/GenBank/DDBJ whole genome shotgun (WGS) entry which is preliminary data.</text>
</comment>
<accession>A0A6G0YYV0</accession>
<gene>
    <name evidence="1" type="ORF">FWK35_00034756</name>
</gene>
<evidence type="ECO:0000313" key="1">
    <source>
        <dbReference type="EMBL" id="KAF0763152.1"/>
    </source>
</evidence>
<sequence>MMLPTITGEIQSFALKHETRLDHHVNLFDIQLLDNIWTSDFLSI</sequence>
<reference evidence="1 2" key="1">
    <citation type="submission" date="2019-08" db="EMBL/GenBank/DDBJ databases">
        <title>Whole genome of Aphis craccivora.</title>
        <authorList>
            <person name="Voronova N.V."/>
            <person name="Shulinski R.S."/>
            <person name="Bandarenka Y.V."/>
            <person name="Zhorov D.G."/>
            <person name="Warner D."/>
        </authorList>
    </citation>
    <scope>NUCLEOTIDE SEQUENCE [LARGE SCALE GENOMIC DNA]</scope>
    <source>
        <strain evidence="1">180601</strain>
        <tissue evidence="1">Whole Body</tissue>
    </source>
</reference>
<organism evidence="1 2">
    <name type="scientific">Aphis craccivora</name>
    <name type="common">Cowpea aphid</name>
    <dbReference type="NCBI Taxonomy" id="307492"/>
    <lineage>
        <taxon>Eukaryota</taxon>
        <taxon>Metazoa</taxon>
        <taxon>Ecdysozoa</taxon>
        <taxon>Arthropoda</taxon>
        <taxon>Hexapoda</taxon>
        <taxon>Insecta</taxon>
        <taxon>Pterygota</taxon>
        <taxon>Neoptera</taxon>
        <taxon>Paraneoptera</taxon>
        <taxon>Hemiptera</taxon>
        <taxon>Sternorrhyncha</taxon>
        <taxon>Aphidomorpha</taxon>
        <taxon>Aphidoidea</taxon>
        <taxon>Aphididae</taxon>
        <taxon>Aphidini</taxon>
        <taxon>Aphis</taxon>
        <taxon>Aphis</taxon>
    </lineage>
</organism>